<gene>
    <name evidence="12" type="ordered locus">DaAHT2_1047</name>
</gene>
<keyword evidence="4 10" id="KW-0547">Nucleotide-binding</keyword>
<dbReference type="Proteomes" id="UP000001508">
    <property type="component" value="Chromosome"/>
</dbReference>
<keyword evidence="3 11" id="KW-0479">Metal-binding</keyword>
<evidence type="ECO:0000256" key="1">
    <source>
        <dbReference type="ARBA" id="ARBA00012726"/>
    </source>
</evidence>
<feature type="binding site" evidence="10">
    <location>
        <begin position="318"/>
        <end position="321"/>
    </location>
    <ligand>
        <name>GMP</name>
        <dbReference type="ChEBI" id="CHEBI:58115"/>
    </ligand>
</feature>
<reference evidence="13" key="1">
    <citation type="submission" date="2010-02" db="EMBL/GenBank/DDBJ databases">
        <title>Complete sequence of Desulfurivibrio alkaliphilus AHT2.</title>
        <authorList>
            <consortium name="US DOE Joint Genome Institute"/>
            <person name="Pitluck S."/>
            <person name="Chertkov O."/>
            <person name="Detter J.C."/>
            <person name="Han C."/>
            <person name="Tapia R."/>
            <person name="Larimer F."/>
            <person name="Land M."/>
            <person name="Hauser L."/>
            <person name="Kyrpides N."/>
            <person name="Mikhailova N."/>
            <person name="Sorokin D.Y."/>
            <person name="Muyzer G."/>
            <person name="Woyke T."/>
        </authorList>
    </citation>
    <scope>NUCLEOTIDE SEQUENCE [LARGE SCALE GENOMIC DNA]</scope>
    <source>
        <strain evidence="13">DSM 19089 / UNIQEM U267 / AHT2</strain>
    </source>
</reference>
<dbReference type="EMBL" id="CP001940">
    <property type="protein sequence ID" value="ADH85745.1"/>
    <property type="molecule type" value="Genomic_DNA"/>
</dbReference>
<dbReference type="KEGG" id="dak:DaAHT2_1047"/>
<evidence type="ECO:0000313" key="13">
    <source>
        <dbReference type="Proteomes" id="UP000001508"/>
    </source>
</evidence>
<dbReference type="RefSeq" id="WP_013163274.1">
    <property type="nucleotide sequence ID" value="NC_014216.1"/>
</dbReference>
<evidence type="ECO:0000256" key="7">
    <source>
        <dbReference type="ARBA" id="ARBA00023211"/>
    </source>
</evidence>
<dbReference type="InterPro" id="IPR036025">
    <property type="entry name" value="RtcB-like_sf"/>
</dbReference>
<evidence type="ECO:0000313" key="12">
    <source>
        <dbReference type="EMBL" id="ADH85745.1"/>
    </source>
</evidence>
<dbReference type="HOGENOM" id="CLU_022279_1_1_7"/>
<dbReference type="Gene3D" id="3.90.1860.10">
    <property type="entry name" value="tRNA-splicing ligase RtcB"/>
    <property type="match status" value="1"/>
</dbReference>
<feature type="binding site" evidence="10">
    <location>
        <begin position="152"/>
        <end position="156"/>
    </location>
    <ligand>
        <name>GMP</name>
        <dbReference type="ChEBI" id="CHEBI:58115"/>
    </ligand>
</feature>
<feature type="binding site" evidence="11">
    <location>
        <position position="262"/>
    </location>
    <ligand>
        <name>Mn(2+)</name>
        <dbReference type="ChEBI" id="CHEBI:29035"/>
        <label>2</label>
    </ligand>
</feature>
<dbReference type="PANTHER" id="PTHR43749">
    <property type="entry name" value="RNA-SPLICING LIGASE RTCB"/>
    <property type="match status" value="1"/>
</dbReference>
<evidence type="ECO:0000256" key="9">
    <source>
        <dbReference type="PIRSR" id="PIRSR601233-1"/>
    </source>
</evidence>
<dbReference type="AlphaFoldDB" id="D6Z2H0"/>
<dbReference type="InParanoid" id="D6Z2H0"/>
<dbReference type="STRING" id="589865.DaAHT2_1047"/>
<feature type="binding site" evidence="10">
    <location>
        <begin position="262"/>
        <end position="263"/>
    </location>
    <ligand>
        <name>GMP</name>
        <dbReference type="ChEBI" id="CHEBI:58115"/>
    </ligand>
</feature>
<dbReference type="GO" id="GO:0030145">
    <property type="term" value="F:manganese ion binding"/>
    <property type="evidence" value="ECO:0007669"/>
    <property type="project" value="TreeGrafter"/>
</dbReference>
<evidence type="ECO:0000256" key="3">
    <source>
        <dbReference type="ARBA" id="ARBA00022723"/>
    </source>
</evidence>
<proteinExistence type="predicted"/>
<keyword evidence="2" id="KW-0436">Ligase</keyword>
<feature type="binding site" evidence="10">
    <location>
        <position position="391"/>
    </location>
    <ligand>
        <name>GMP</name>
        <dbReference type="ChEBI" id="CHEBI:58115"/>
    </ligand>
</feature>
<dbReference type="GO" id="GO:0042245">
    <property type="term" value="P:RNA repair"/>
    <property type="evidence" value="ECO:0007669"/>
    <property type="project" value="UniProtKB-KW"/>
</dbReference>
<evidence type="ECO:0000256" key="5">
    <source>
        <dbReference type="ARBA" id="ARBA00022800"/>
    </source>
</evidence>
<dbReference type="PANTHER" id="PTHR43749:SF2">
    <property type="entry name" value="RNA-SPLICING LIGASE RTCB"/>
    <property type="match status" value="1"/>
</dbReference>
<evidence type="ECO:0000256" key="8">
    <source>
        <dbReference type="ARBA" id="ARBA00047746"/>
    </source>
</evidence>
<evidence type="ECO:0000256" key="11">
    <source>
        <dbReference type="PIRSR" id="PIRSR601233-3"/>
    </source>
</evidence>
<dbReference type="SUPFAM" id="SSF103365">
    <property type="entry name" value="Hypothetical protein PH1602"/>
    <property type="match status" value="1"/>
</dbReference>
<keyword evidence="13" id="KW-1185">Reference proteome</keyword>
<organism evidence="12 13">
    <name type="scientific">Desulfurivibrio alkaliphilus (strain DSM 19089 / UNIQEM U267 / AHT2)</name>
    <dbReference type="NCBI Taxonomy" id="589865"/>
    <lineage>
        <taxon>Bacteria</taxon>
        <taxon>Pseudomonadati</taxon>
        <taxon>Thermodesulfobacteriota</taxon>
        <taxon>Desulfobulbia</taxon>
        <taxon>Desulfobulbales</taxon>
        <taxon>Desulfobulbaceae</taxon>
        <taxon>Desulfurivibrio</taxon>
    </lineage>
</organism>
<evidence type="ECO:0000256" key="10">
    <source>
        <dbReference type="PIRSR" id="PIRSR601233-2"/>
    </source>
</evidence>
<dbReference type="GO" id="GO:0005525">
    <property type="term" value="F:GTP binding"/>
    <property type="evidence" value="ECO:0007669"/>
    <property type="project" value="UniProtKB-KW"/>
</dbReference>
<dbReference type="FunCoup" id="D6Z2H0">
    <property type="interactions" value="308"/>
</dbReference>
<comment type="cofactor">
    <cofactor evidence="11">
        <name>Mn(2+)</name>
        <dbReference type="ChEBI" id="CHEBI:29035"/>
    </cofactor>
    <text evidence="11">Binds 2 manganese ions per subunit.</text>
</comment>
<feature type="active site" description="GMP-histidine intermediate" evidence="9">
    <location>
        <position position="318"/>
    </location>
</feature>
<evidence type="ECO:0000256" key="4">
    <source>
        <dbReference type="ARBA" id="ARBA00022741"/>
    </source>
</evidence>
<keyword evidence="5" id="KW-0692">RNA repair</keyword>
<name>D6Z2H0_DESAT</name>
<protein>
    <recommendedName>
        <fullName evidence="1">3'-phosphate/5'-hydroxy nucleic acid ligase</fullName>
        <ecNumber evidence="1">6.5.1.8</ecNumber>
    </recommendedName>
</protein>
<evidence type="ECO:0000256" key="6">
    <source>
        <dbReference type="ARBA" id="ARBA00023134"/>
    </source>
</evidence>
<keyword evidence="6 10" id="KW-0342">GTP-binding</keyword>
<feature type="binding site" evidence="11">
    <location>
        <position position="153"/>
    </location>
    <ligand>
        <name>Mn(2+)</name>
        <dbReference type="ChEBI" id="CHEBI:29035"/>
        <label>1</label>
    </ligand>
</feature>
<dbReference type="Pfam" id="PF01139">
    <property type="entry name" value="RtcB"/>
    <property type="match status" value="2"/>
</dbReference>
<feature type="binding site" evidence="11">
    <location>
        <position position="74"/>
    </location>
    <ligand>
        <name>Mn(2+)</name>
        <dbReference type="ChEBI" id="CHEBI:29035"/>
        <label>1</label>
    </ligand>
</feature>
<sequence>MPVKQVITSEKRPIKAWLGDLEAGALEQAKNLANLPFIHRHVALMPDTHLGYGMPIGGVIATTDMVIPNAVGVDIGCGMGAVQTSLTEISTDKLKQAMALIRQKIPLGFKHHRRPQDTRMMPKSPVPLSELPVISEEYRNALYQLGTLGGGNHFIEIQRGSDGHIWLMVHSGSRNLGFKVANYFNRLAIKLNREQNSKVPTNWQLAYLTADSPAGRSYLLAMQYCVDFAYANRDLMLTRIKETIREILGPQVTFAPMINIAHNYAALEEHYGQKVIVHRKGATRALAGEIGIIPGSQGTPSYLVRGLGNPESFQSCSHGAGRKMGRKQAQRQLNLEEEKKRLDARGIIHAIRSKGDLDEAAGAYKEIDQVIENQLDLVEVLVELHPLAVIKG</sequence>
<comment type="catalytic activity">
    <reaction evidence="8">
        <text>a 3'-end 3'-phospho-ribonucleotide-RNA + a 5'-end dephospho-ribonucleoside-RNA + GTP = a ribonucleotidyl-ribonucleotide-RNA + GMP + diphosphate</text>
        <dbReference type="Rhea" id="RHEA:68076"/>
        <dbReference type="Rhea" id="RHEA-COMP:10463"/>
        <dbReference type="Rhea" id="RHEA-COMP:13936"/>
        <dbReference type="Rhea" id="RHEA-COMP:17355"/>
        <dbReference type="ChEBI" id="CHEBI:33019"/>
        <dbReference type="ChEBI" id="CHEBI:37565"/>
        <dbReference type="ChEBI" id="CHEBI:58115"/>
        <dbReference type="ChEBI" id="CHEBI:83062"/>
        <dbReference type="ChEBI" id="CHEBI:138284"/>
        <dbReference type="ChEBI" id="CHEBI:173118"/>
        <dbReference type="EC" id="6.5.1.8"/>
    </reaction>
</comment>
<dbReference type="EC" id="6.5.1.8" evidence="1"/>
<dbReference type="OrthoDB" id="9802323at2"/>
<keyword evidence="7 11" id="KW-0464">Manganese</keyword>
<dbReference type="GO" id="GO:0170057">
    <property type="term" value="F:RNA ligase (GTP) activity"/>
    <property type="evidence" value="ECO:0007669"/>
    <property type="project" value="UniProtKB-EC"/>
</dbReference>
<evidence type="ECO:0000256" key="2">
    <source>
        <dbReference type="ARBA" id="ARBA00022598"/>
    </source>
</evidence>
<dbReference type="GO" id="GO:0006281">
    <property type="term" value="P:DNA repair"/>
    <property type="evidence" value="ECO:0007669"/>
    <property type="project" value="TreeGrafter"/>
</dbReference>
<feature type="binding site" evidence="10">
    <location>
        <position position="301"/>
    </location>
    <ligand>
        <name>GMP</name>
        <dbReference type="ChEBI" id="CHEBI:58115"/>
    </ligand>
</feature>
<dbReference type="eggNOG" id="COG1690">
    <property type="taxonomic scope" value="Bacteria"/>
</dbReference>
<dbReference type="GO" id="GO:0003909">
    <property type="term" value="F:DNA ligase activity"/>
    <property type="evidence" value="ECO:0007669"/>
    <property type="project" value="TreeGrafter"/>
</dbReference>
<feature type="binding site" evidence="11">
    <location>
        <position position="170"/>
    </location>
    <ligand>
        <name>Mn(2+)</name>
        <dbReference type="ChEBI" id="CHEBI:29035"/>
        <label>2</label>
    </ligand>
</feature>
<dbReference type="InterPro" id="IPR052915">
    <property type="entry name" value="RtcB-like"/>
</dbReference>
<dbReference type="InterPro" id="IPR001233">
    <property type="entry name" value="RtcB"/>
</dbReference>
<accession>D6Z2H0</accession>
<dbReference type="GO" id="GO:0006396">
    <property type="term" value="P:RNA processing"/>
    <property type="evidence" value="ECO:0007669"/>
    <property type="project" value="InterPro"/>
</dbReference>